<sequence>MRVLVTGSAGFVGFHVSRALLRDGAEVVGVDAMTTYYDPVLKRRRHDMLSEMRGFERCEFDLADGERLKELFDGPPFDAVIHLAAQAGVRYSLENPRAYIDANVIGSYNLLECLREKPVRHAIFASTSSVYGANRKMPFAETDRSDYPLTLYAATKKAVEDIAHCYAHLWGQPITIVRFFSVYGPWGRPDMALYKFTKAIFEGSPLDLYNGGDMRRDFTFVDDLVEAIVRLMPCVPDHKAGEASSTSLGTSPAAPFRVVNIGNSQPVGLLTFLRAIEANVGREAVCIDQPMQKGDVPETFADTSLLQELTGYRPSTNVETGVRAFVDWYREYHFGDR</sequence>
<dbReference type="PRINTS" id="PR01713">
    <property type="entry name" value="NUCEPIMERASE"/>
</dbReference>
<dbReference type="Pfam" id="PF01370">
    <property type="entry name" value="Epimerase"/>
    <property type="match status" value="1"/>
</dbReference>
<dbReference type="EMBL" id="CP029550">
    <property type="protein sequence ID" value="AWN40539.1"/>
    <property type="molecule type" value="Genomic_DNA"/>
</dbReference>
<organism evidence="3 4">
    <name type="scientific">Methylobacterium durans</name>
    <dbReference type="NCBI Taxonomy" id="2202825"/>
    <lineage>
        <taxon>Bacteria</taxon>
        <taxon>Pseudomonadati</taxon>
        <taxon>Pseudomonadota</taxon>
        <taxon>Alphaproteobacteria</taxon>
        <taxon>Hyphomicrobiales</taxon>
        <taxon>Methylobacteriaceae</taxon>
        <taxon>Methylobacterium</taxon>
    </lineage>
</organism>
<evidence type="ECO:0000313" key="4">
    <source>
        <dbReference type="Proteomes" id="UP000245926"/>
    </source>
</evidence>
<accession>A0A2U8W387</accession>
<dbReference type="KEGG" id="mets:DK389_08355"/>
<dbReference type="AlphaFoldDB" id="A0A2U8W387"/>
<dbReference type="SUPFAM" id="SSF51735">
    <property type="entry name" value="NAD(P)-binding Rossmann-fold domains"/>
    <property type="match status" value="1"/>
</dbReference>
<name>A0A2U8W387_9HYPH</name>
<keyword evidence="4" id="KW-1185">Reference proteome</keyword>
<dbReference type="InterPro" id="IPR036291">
    <property type="entry name" value="NAD(P)-bd_dom_sf"/>
</dbReference>
<dbReference type="RefSeq" id="WP_109888769.1">
    <property type="nucleotide sequence ID" value="NZ_CP029550.1"/>
</dbReference>
<reference evidence="4" key="1">
    <citation type="submission" date="2018-05" db="EMBL/GenBank/DDBJ databases">
        <title>Complete Genome Sequence of Methylobacterium sp. 17SD2-17.</title>
        <authorList>
            <person name="Srinivasan S."/>
        </authorList>
    </citation>
    <scope>NUCLEOTIDE SEQUENCE [LARGE SCALE GENOMIC DNA]</scope>
    <source>
        <strain evidence="4">17SD2-17</strain>
    </source>
</reference>
<gene>
    <name evidence="3" type="ORF">DK389_08355</name>
</gene>
<protein>
    <submittedName>
        <fullName evidence="3">UDP-glucuronate 5-epimerase</fullName>
    </submittedName>
</protein>
<evidence type="ECO:0000256" key="1">
    <source>
        <dbReference type="ARBA" id="ARBA00023027"/>
    </source>
</evidence>
<dbReference type="Proteomes" id="UP000245926">
    <property type="component" value="Chromosome"/>
</dbReference>
<dbReference type="OrthoDB" id="9801785at2"/>
<proteinExistence type="predicted"/>
<evidence type="ECO:0000259" key="2">
    <source>
        <dbReference type="Pfam" id="PF01370"/>
    </source>
</evidence>
<dbReference type="InterPro" id="IPR001509">
    <property type="entry name" value="Epimerase_deHydtase"/>
</dbReference>
<keyword evidence="1" id="KW-0520">NAD</keyword>
<dbReference type="PANTHER" id="PTHR43574">
    <property type="entry name" value="EPIMERASE-RELATED"/>
    <property type="match status" value="1"/>
</dbReference>
<evidence type="ECO:0000313" key="3">
    <source>
        <dbReference type="EMBL" id="AWN40539.1"/>
    </source>
</evidence>
<feature type="domain" description="NAD-dependent epimerase/dehydratase" evidence="2">
    <location>
        <begin position="3"/>
        <end position="233"/>
    </location>
</feature>
<dbReference type="Gene3D" id="3.40.50.720">
    <property type="entry name" value="NAD(P)-binding Rossmann-like Domain"/>
    <property type="match status" value="1"/>
</dbReference>